<dbReference type="GO" id="GO:0005525">
    <property type="term" value="F:GTP binding"/>
    <property type="evidence" value="ECO:0007669"/>
    <property type="project" value="UniProtKB-KW"/>
</dbReference>
<evidence type="ECO:0000256" key="12">
    <source>
        <dbReference type="ARBA" id="ARBA00023134"/>
    </source>
</evidence>
<dbReference type="EC" id="3.6.5.3" evidence="4"/>
<dbReference type="EMBL" id="JAHBMH010000033">
    <property type="protein sequence ID" value="KAK1937585.1"/>
    <property type="molecule type" value="Genomic_DNA"/>
</dbReference>
<evidence type="ECO:0000256" key="2">
    <source>
        <dbReference type="ARBA" id="ARBA00007733"/>
    </source>
</evidence>
<keyword evidence="11" id="KW-0648">Protein biosynthesis</keyword>
<keyword evidence="10" id="KW-0378">Hydrolase</keyword>
<feature type="compositionally biased region" description="Basic and acidic residues" evidence="14">
    <location>
        <begin position="420"/>
        <end position="435"/>
    </location>
</feature>
<dbReference type="SUPFAM" id="SSF50447">
    <property type="entry name" value="Translation proteins"/>
    <property type="match status" value="1"/>
</dbReference>
<evidence type="ECO:0000256" key="10">
    <source>
        <dbReference type="ARBA" id="ARBA00022801"/>
    </source>
</evidence>
<evidence type="ECO:0000256" key="8">
    <source>
        <dbReference type="ARBA" id="ARBA00022723"/>
    </source>
</evidence>
<feature type="region of interest" description="Disordered" evidence="14">
    <location>
        <begin position="190"/>
        <end position="461"/>
    </location>
</feature>
<dbReference type="GO" id="GO:0003743">
    <property type="term" value="F:translation initiation factor activity"/>
    <property type="evidence" value="ECO:0007669"/>
    <property type="project" value="UniProtKB-KW"/>
</dbReference>
<evidence type="ECO:0000256" key="14">
    <source>
        <dbReference type="SAM" id="MobiDB-lite"/>
    </source>
</evidence>
<dbReference type="Pfam" id="PF03660">
    <property type="entry name" value="PHF5"/>
    <property type="match status" value="1"/>
</dbReference>
<dbReference type="GO" id="GO:0003924">
    <property type="term" value="F:GTPase activity"/>
    <property type="evidence" value="ECO:0007669"/>
    <property type="project" value="InterPro"/>
</dbReference>
<name>A0AAD9GFJ5_BABDI</name>
<evidence type="ECO:0000256" key="3">
    <source>
        <dbReference type="ARBA" id="ARBA00008626"/>
    </source>
</evidence>
<evidence type="ECO:0000256" key="5">
    <source>
        <dbReference type="ARBA" id="ARBA00013824"/>
    </source>
</evidence>
<dbReference type="GO" id="GO:0046872">
    <property type="term" value="F:metal ion binding"/>
    <property type="evidence" value="ECO:0007669"/>
    <property type="project" value="UniProtKB-KW"/>
</dbReference>
<dbReference type="NCBIfam" id="NF003078">
    <property type="entry name" value="PRK04004.1"/>
    <property type="match status" value="1"/>
</dbReference>
<dbReference type="InterPro" id="IPR005225">
    <property type="entry name" value="Small_GTP-bd"/>
</dbReference>
<feature type="compositionally biased region" description="Acidic residues" evidence="14">
    <location>
        <begin position="404"/>
        <end position="419"/>
    </location>
</feature>
<dbReference type="Pfam" id="PF00009">
    <property type="entry name" value="GTP_EFTU"/>
    <property type="match status" value="1"/>
</dbReference>
<dbReference type="PANTHER" id="PTHR43381:SF4">
    <property type="entry name" value="EUKARYOTIC TRANSLATION INITIATION FACTOR 5B"/>
    <property type="match status" value="1"/>
</dbReference>
<organism evidence="16 17">
    <name type="scientific">Babesia divergens</name>
    <dbReference type="NCBI Taxonomy" id="32595"/>
    <lineage>
        <taxon>Eukaryota</taxon>
        <taxon>Sar</taxon>
        <taxon>Alveolata</taxon>
        <taxon>Apicomplexa</taxon>
        <taxon>Aconoidasida</taxon>
        <taxon>Piroplasmida</taxon>
        <taxon>Babesiidae</taxon>
        <taxon>Babesia</taxon>
    </lineage>
</organism>
<evidence type="ECO:0000256" key="4">
    <source>
        <dbReference type="ARBA" id="ARBA00011986"/>
    </source>
</evidence>
<dbReference type="FunFam" id="3.40.50.300:FF:000112">
    <property type="entry name" value="Eukaryotic translation initiation factor 5B"/>
    <property type="match status" value="1"/>
</dbReference>
<dbReference type="InterPro" id="IPR023115">
    <property type="entry name" value="TIF_IF2_dom3"/>
</dbReference>
<dbReference type="Proteomes" id="UP001195914">
    <property type="component" value="Unassembled WGS sequence"/>
</dbReference>
<evidence type="ECO:0000259" key="15">
    <source>
        <dbReference type="PROSITE" id="PS51722"/>
    </source>
</evidence>
<dbReference type="InterPro" id="IPR029459">
    <property type="entry name" value="EFTU-type"/>
</dbReference>
<feature type="compositionally biased region" description="Acidic residues" evidence="14">
    <location>
        <begin position="384"/>
        <end position="393"/>
    </location>
</feature>
<dbReference type="NCBIfam" id="TIGR00231">
    <property type="entry name" value="small_GTP"/>
    <property type="match status" value="1"/>
</dbReference>
<evidence type="ECO:0000256" key="13">
    <source>
        <dbReference type="ARBA" id="ARBA00032478"/>
    </source>
</evidence>
<keyword evidence="9" id="KW-0547">Nucleotide-binding</keyword>
<dbReference type="Pfam" id="PF11987">
    <property type="entry name" value="IF-2"/>
    <property type="match status" value="1"/>
</dbReference>
<dbReference type="Gene3D" id="2.40.30.10">
    <property type="entry name" value="Translation factors"/>
    <property type="match status" value="2"/>
</dbReference>
<keyword evidence="7 16" id="KW-0396">Initiation factor</keyword>
<comment type="subcellular location">
    <subcellularLocation>
        <location evidence="1">Cytoplasm</location>
    </subcellularLocation>
</comment>
<dbReference type="Gene3D" id="3.40.50.300">
    <property type="entry name" value="P-loop containing nucleotide triphosphate hydrolases"/>
    <property type="match status" value="1"/>
</dbReference>
<dbReference type="GO" id="GO:0005739">
    <property type="term" value="C:mitochondrion"/>
    <property type="evidence" value="ECO:0007669"/>
    <property type="project" value="TreeGrafter"/>
</dbReference>
<dbReference type="CDD" id="cd01887">
    <property type="entry name" value="IF2_eIF5B"/>
    <property type="match status" value="1"/>
</dbReference>
<dbReference type="GO" id="GO:0000398">
    <property type="term" value="P:mRNA splicing, via spliceosome"/>
    <property type="evidence" value="ECO:0007669"/>
    <property type="project" value="InterPro"/>
</dbReference>
<dbReference type="Pfam" id="PF14578">
    <property type="entry name" value="GTP_EFTU_D4"/>
    <property type="match status" value="1"/>
</dbReference>
<dbReference type="InterPro" id="IPR009000">
    <property type="entry name" value="Transl_B-barrel_sf"/>
</dbReference>
<dbReference type="Gene3D" id="3.40.50.10050">
    <property type="entry name" value="Translation initiation factor IF- 2, domain 3"/>
    <property type="match status" value="1"/>
</dbReference>
<dbReference type="PRINTS" id="PR00315">
    <property type="entry name" value="ELONGATNFCT"/>
</dbReference>
<dbReference type="SUPFAM" id="SSF52540">
    <property type="entry name" value="P-loop containing nucleoside triphosphate hydrolases"/>
    <property type="match status" value="1"/>
</dbReference>
<evidence type="ECO:0000256" key="1">
    <source>
        <dbReference type="ARBA" id="ARBA00004496"/>
    </source>
</evidence>
<protein>
    <recommendedName>
        <fullName evidence="5">Eukaryotic translation initiation factor 5B</fullName>
        <ecNumber evidence="4">3.6.5.3</ecNumber>
    </recommendedName>
    <alternativeName>
        <fullName evidence="13">Translation initiation factor IF-2</fullName>
    </alternativeName>
</protein>
<keyword evidence="17" id="KW-1185">Reference proteome</keyword>
<evidence type="ECO:0000313" key="17">
    <source>
        <dbReference type="Proteomes" id="UP001195914"/>
    </source>
</evidence>
<gene>
    <name evidence="16" type="ORF">X943_003105</name>
</gene>
<dbReference type="PROSITE" id="PS51722">
    <property type="entry name" value="G_TR_2"/>
    <property type="match status" value="1"/>
</dbReference>
<keyword evidence="6" id="KW-0963">Cytoplasm</keyword>
<comment type="caution">
    <text evidence="16">The sequence shown here is derived from an EMBL/GenBank/DDBJ whole genome shotgun (WGS) entry which is preliminary data.</text>
</comment>
<feature type="domain" description="Tr-type G" evidence="15">
    <location>
        <begin position="462"/>
        <end position="678"/>
    </location>
</feature>
<dbReference type="InterPro" id="IPR005345">
    <property type="entry name" value="PHF5"/>
</dbReference>
<accession>A0AAD9GFJ5</accession>
<keyword evidence="8" id="KW-0479">Metal-binding</keyword>
<evidence type="ECO:0000256" key="11">
    <source>
        <dbReference type="ARBA" id="ARBA00022917"/>
    </source>
</evidence>
<dbReference type="InterPro" id="IPR027417">
    <property type="entry name" value="P-loop_NTPase"/>
</dbReference>
<feature type="compositionally biased region" description="Basic and acidic residues" evidence="14">
    <location>
        <begin position="269"/>
        <end position="356"/>
    </location>
</feature>
<proteinExistence type="inferred from homology"/>
<dbReference type="PANTHER" id="PTHR43381">
    <property type="entry name" value="TRANSLATION INITIATION FACTOR IF-2-RELATED"/>
    <property type="match status" value="1"/>
</dbReference>
<comment type="similarity">
    <text evidence="3">Belongs to the PHF5 family.</text>
</comment>
<reference evidence="16" key="1">
    <citation type="journal article" date="2014" name="Nucleic Acids Res.">
        <title>The evolutionary dynamics of variant antigen genes in Babesia reveal a history of genomic innovation underlying host-parasite interaction.</title>
        <authorList>
            <person name="Jackson A.P."/>
            <person name="Otto T.D."/>
            <person name="Darby A."/>
            <person name="Ramaprasad A."/>
            <person name="Xia D."/>
            <person name="Echaide I.E."/>
            <person name="Farber M."/>
            <person name="Gahlot S."/>
            <person name="Gamble J."/>
            <person name="Gupta D."/>
            <person name="Gupta Y."/>
            <person name="Jackson L."/>
            <person name="Malandrin L."/>
            <person name="Malas T.B."/>
            <person name="Moussa E."/>
            <person name="Nair M."/>
            <person name="Reid A.J."/>
            <person name="Sanders M."/>
            <person name="Sharma J."/>
            <person name="Tracey A."/>
            <person name="Quail M.A."/>
            <person name="Weir W."/>
            <person name="Wastling J.M."/>
            <person name="Hall N."/>
            <person name="Willadsen P."/>
            <person name="Lingelbach K."/>
            <person name="Shiels B."/>
            <person name="Tait A."/>
            <person name="Berriman M."/>
            <person name="Allred D.R."/>
            <person name="Pain A."/>
        </authorList>
    </citation>
    <scope>NUCLEOTIDE SEQUENCE</scope>
    <source>
        <strain evidence="16">1802A</strain>
    </source>
</reference>
<dbReference type="InterPro" id="IPR015760">
    <property type="entry name" value="TIF_IF2"/>
</dbReference>
<feature type="region of interest" description="Disordered" evidence="14">
    <location>
        <begin position="153"/>
        <end position="177"/>
    </location>
</feature>
<evidence type="ECO:0000313" key="16">
    <source>
        <dbReference type="EMBL" id="KAK1937585.1"/>
    </source>
</evidence>
<dbReference type="AlphaFoldDB" id="A0AAD9GFJ5"/>
<comment type="similarity">
    <text evidence="2">Belongs to the TRAFAC class translation factor GTPase superfamily. Classic translation factor GTPase family. IF-2 subfamily.</text>
</comment>
<evidence type="ECO:0000256" key="9">
    <source>
        <dbReference type="ARBA" id="ARBA00022741"/>
    </source>
</evidence>
<feature type="compositionally biased region" description="Basic residues" evidence="14">
    <location>
        <begin position="228"/>
        <end position="241"/>
    </location>
</feature>
<dbReference type="SUPFAM" id="SSF52156">
    <property type="entry name" value="Initiation factor IF2/eIF5b, domain 3"/>
    <property type="match status" value="1"/>
</dbReference>
<dbReference type="FunFam" id="2.40.30.10:FF:000013">
    <property type="entry name" value="eukaryotic translation initiation factor 5B"/>
    <property type="match status" value="1"/>
</dbReference>
<reference evidence="16" key="2">
    <citation type="submission" date="2021-05" db="EMBL/GenBank/DDBJ databases">
        <authorList>
            <person name="Pain A."/>
        </authorList>
    </citation>
    <scope>NUCLEOTIDE SEQUENCE</scope>
    <source>
        <strain evidence="16">1802A</strain>
    </source>
</reference>
<dbReference type="CDD" id="cd03703">
    <property type="entry name" value="aeIF5B_II"/>
    <property type="match status" value="1"/>
</dbReference>
<sequence>MGSKHHPDLIMCRKQPGIAIGRLCDKCDGKCPICDSYVRPHTLVRICDECNYGTNQGRCVICSGPGVSDAYYCKECCQCEKDRDGCPKIVNLGSAKTDLFYERKKYGYRQLNHVSADFCIMAPKKKVVIEEDDEELALLDEFNEAHGTVIVTTPEEPSTSKKKKSKASKKIEEDDEDIDELLNELNTKANVEVIDSKPDPLSTGSEANKVEADNEAAEDAAQPSAKALKNKLKKEKKKQNKLAKQEAAGDADKTAPEGKQPTSLIARLAAERQRQLQELEEKKRQEEEERKRIEEEERRKAEEEERQRLLLLEKKRQQRKEKRERQKREGKPMTAKEKLAAEQRKKFLEQLGKEGVLEISQEEEPRKPLAQSFRKKKPVKKEEVQEDNNEEETVSIPSAHEESQESSESEDVLDNWDELDVQKEKECKDVDDKPKPMSRPASKPAKHRGGQKTETEEEESEYRSPICCVLGHVDTGKTKLLDKIRHSNVQNAEAGGITQQIGATFFPKDMLDRHCEIVNPEFKLKSPGLLIIDTPGHESFNNLRARGSSLCDIAILVVDIMHGLEPQTLESISLLRARKCYFVIALNKIDRLYRWESHPWETFHKTFEKQQPDTQAEFWERCKNIMLELSEQGLNSEVYWENDDIRRNISICPTSAITGEGISDLICLILQLTQKIMVKNITHREEFRCSVLEVKAIEGLGTTVDVILLSGTINEGDKVVLCGMSGPIVTTIRTLLTPQPLAELRVKGEYMKHTSIKAAMGVKIVAQGLEETVAGTEMLLVQDGDDVEQLCEDVMQDISSIFDNVDHTGVGVYVMASTLGSLEALLQFLTDKKIPVFGVNIGTIQKKDVKKASIMREKGYPEYAVILAFDVKCAAEAEKEAQVMGIKIMSADIIYHLLDSFTKYLEETQEQKKQARISEAIFPCELTILPHCVFNKKDPFVFGVRVDGGILKPKTPLVAMTKGGQLMLGRVASMEHNKKSVDKAVKGQEVCIKVVGEPNIAYGRHFDCNDRVYSRITRESIDVLKDYFRDEMTNVSATSLYYIVSQEAWKVVIHLKKVFSIL</sequence>
<evidence type="ECO:0000256" key="6">
    <source>
        <dbReference type="ARBA" id="ARBA00022490"/>
    </source>
</evidence>
<keyword evidence="12" id="KW-0342">GTP-binding</keyword>
<dbReference type="InterPro" id="IPR036925">
    <property type="entry name" value="TIF_IF2_dom3_sf"/>
</dbReference>
<dbReference type="FunFam" id="3.40.50.10050:FF:000002">
    <property type="entry name" value="Eukaryotic translation initiation factor 5B"/>
    <property type="match status" value="1"/>
</dbReference>
<evidence type="ECO:0000256" key="7">
    <source>
        <dbReference type="ARBA" id="ARBA00022540"/>
    </source>
</evidence>
<dbReference type="InterPro" id="IPR000795">
    <property type="entry name" value="T_Tr_GTP-bd_dom"/>
</dbReference>